<organism evidence="2 3">
    <name type="scientific">Nocardioides zeicaulis</name>
    <dbReference type="NCBI Taxonomy" id="1776857"/>
    <lineage>
        <taxon>Bacteria</taxon>
        <taxon>Bacillati</taxon>
        <taxon>Actinomycetota</taxon>
        <taxon>Actinomycetes</taxon>
        <taxon>Propionibacteriales</taxon>
        <taxon>Nocardioidaceae</taxon>
        <taxon>Nocardioides</taxon>
    </lineage>
</organism>
<sequence>MIPGAHPDPDPSVELNLTSGPHGDMPRPDAPTPRTVNVDELKRAWRSVAAGDFQRLSKRRGHPGLDAADGYGPRLGWEPAAGERVVAVVGCVGSAGATTFALATALSSPGPTRVVECCSATTSGLAAAATAELGVDAHGWRQGRRDHVLLQRANTPLLAVEHVLPPTPAAPDTLTILDVGWEATQLAGSRGWLTDAVANADVLVFVTPATTAGMRRMAGAINLLTDPTPLARSLGERLEGRLDGRGQPTTQIVLGVRGPSQRRWDRSLQHEAGPEAARLFAHGALVEIPHCRDVAVRGLDSRPVPSLLTSAARDVLHRLDPHEQRLGQRLEQIPEQRTQIRPDLRAEQRPEQRPERLSFGSVRQSQPSSRGR</sequence>
<name>A0ABV6DWV3_9ACTN</name>
<dbReference type="EMBL" id="JBHLXH010000001">
    <property type="protein sequence ID" value="MFC0221215.1"/>
    <property type="molecule type" value="Genomic_DNA"/>
</dbReference>
<feature type="compositionally biased region" description="Polar residues" evidence="1">
    <location>
        <begin position="361"/>
        <end position="372"/>
    </location>
</feature>
<proteinExistence type="predicted"/>
<accession>A0ABV6DWV3</accession>
<reference evidence="2 3" key="1">
    <citation type="submission" date="2024-09" db="EMBL/GenBank/DDBJ databases">
        <authorList>
            <person name="Sun Q."/>
            <person name="Mori K."/>
        </authorList>
    </citation>
    <scope>NUCLEOTIDE SEQUENCE [LARGE SCALE GENOMIC DNA]</scope>
    <source>
        <strain evidence="2 3">CCM 8654</strain>
    </source>
</reference>
<dbReference type="Proteomes" id="UP001589698">
    <property type="component" value="Unassembled WGS sequence"/>
</dbReference>
<gene>
    <name evidence="2" type="ORF">ACFFJG_01880</name>
</gene>
<feature type="compositionally biased region" description="Basic and acidic residues" evidence="1">
    <location>
        <begin position="327"/>
        <end position="356"/>
    </location>
</feature>
<evidence type="ECO:0000313" key="2">
    <source>
        <dbReference type="EMBL" id="MFC0221215.1"/>
    </source>
</evidence>
<dbReference type="RefSeq" id="WP_378516914.1">
    <property type="nucleotide sequence ID" value="NZ_CBCSDI010000071.1"/>
</dbReference>
<keyword evidence="3" id="KW-1185">Reference proteome</keyword>
<evidence type="ECO:0000256" key="1">
    <source>
        <dbReference type="SAM" id="MobiDB-lite"/>
    </source>
</evidence>
<feature type="region of interest" description="Disordered" evidence="1">
    <location>
        <begin position="1"/>
        <end position="35"/>
    </location>
</feature>
<protein>
    <submittedName>
        <fullName evidence="2">Uncharacterized protein</fullName>
    </submittedName>
</protein>
<comment type="caution">
    <text evidence="2">The sequence shown here is derived from an EMBL/GenBank/DDBJ whole genome shotgun (WGS) entry which is preliminary data.</text>
</comment>
<feature type="region of interest" description="Disordered" evidence="1">
    <location>
        <begin position="327"/>
        <end position="372"/>
    </location>
</feature>
<evidence type="ECO:0000313" key="3">
    <source>
        <dbReference type="Proteomes" id="UP001589698"/>
    </source>
</evidence>